<keyword evidence="2" id="KW-1277">Toxin-antitoxin system</keyword>
<reference evidence="4 5" key="1">
    <citation type="submission" date="2023-01" db="EMBL/GenBank/DDBJ databases">
        <title>Characterization of estradiol degrading bacteria Microbacterium sp. MZT7 and reveal degrading genes through genome analysis.</title>
        <authorList>
            <person name="Hao P."/>
            <person name="Gao Y."/>
        </authorList>
    </citation>
    <scope>NUCLEOTIDE SEQUENCE [LARGE SCALE GENOMIC DNA]</scope>
    <source>
        <strain evidence="4 5">MZT7</strain>
    </source>
</reference>
<evidence type="ECO:0000256" key="1">
    <source>
        <dbReference type="ARBA" id="ARBA00007521"/>
    </source>
</evidence>
<sequence length="176" mass="19402">MAVLRALTSRSAEARRDNGVASSPAVRPGGSIAASPGRGGGTETVELDPRAVTGLALEYRPDRDGEPDAGEIIWTWVPFAERDGRGKDRPVLVIAKHGTDRVYAVKLTSKSHDRDRDYLSIGTGAWDSQGRESWVDVDQLYSVHRDGMRREAAALDRRRFDRVAAVLQRRFGWTTA</sequence>
<dbReference type="EMBL" id="CP082781">
    <property type="protein sequence ID" value="UGS28455.1"/>
    <property type="molecule type" value="Genomic_DNA"/>
</dbReference>
<evidence type="ECO:0000256" key="2">
    <source>
        <dbReference type="ARBA" id="ARBA00022649"/>
    </source>
</evidence>
<evidence type="ECO:0000313" key="5">
    <source>
        <dbReference type="Proteomes" id="UP001199642"/>
    </source>
</evidence>
<proteinExistence type="inferred from homology"/>
<evidence type="ECO:0000256" key="3">
    <source>
        <dbReference type="SAM" id="MobiDB-lite"/>
    </source>
</evidence>
<feature type="region of interest" description="Disordered" evidence="3">
    <location>
        <begin position="1"/>
        <end position="45"/>
    </location>
</feature>
<protein>
    <submittedName>
        <fullName evidence="4">Type II toxin-antitoxin system PemK/MazF family toxin</fullName>
    </submittedName>
</protein>
<gene>
    <name evidence="4" type="ORF">K8F61_04630</name>
</gene>
<organism evidence="4 5">
    <name type="scientific">Microbacterium resistens</name>
    <dbReference type="NCBI Taxonomy" id="156977"/>
    <lineage>
        <taxon>Bacteria</taxon>
        <taxon>Bacillati</taxon>
        <taxon>Actinomycetota</taxon>
        <taxon>Actinomycetes</taxon>
        <taxon>Micrococcales</taxon>
        <taxon>Microbacteriaceae</taxon>
        <taxon>Microbacterium</taxon>
    </lineage>
</organism>
<dbReference type="InterPro" id="IPR003477">
    <property type="entry name" value="PemK-like"/>
</dbReference>
<dbReference type="Proteomes" id="UP001199642">
    <property type="component" value="Chromosome"/>
</dbReference>
<evidence type="ECO:0000313" key="4">
    <source>
        <dbReference type="EMBL" id="UGS28455.1"/>
    </source>
</evidence>
<keyword evidence="5" id="KW-1185">Reference proteome</keyword>
<dbReference type="Pfam" id="PF02452">
    <property type="entry name" value="PemK_toxin"/>
    <property type="match status" value="1"/>
</dbReference>
<dbReference type="SUPFAM" id="SSF50118">
    <property type="entry name" value="Cell growth inhibitor/plasmid maintenance toxic component"/>
    <property type="match status" value="1"/>
</dbReference>
<accession>A0ABY3RZA7</accession>
<dbReference type="Gene3D" id="2.30.30.110">
    <property type="match status" value="1"/>
</dbReference>
<dbReference type="InterPro" id="IPR011067">
    <property type="entry name" value="Plasmid_toxin/cell-grow_inhib"/>
</dbReference>
<comment type="similarity">
    <text evidence="1">Belongs to the PemK/MazF family.</text>
</comment>
<name>A0ABY3RZA7_9MICO</name>